<proteinExistence type="predicted"/>
<feature type="coiled-coil region" evidence="1">
    <location>
        <begin position="183"/>
        <end position="224"/>
    </location>
</feature>
<organism evidence="3 4">
    <name type="scientific">Photobacterium phosphoreum</name>
    <dbReference type="NCBI Taxonomy" id="659"/>
    <lineage>
        <taxon>Bacteria</taxon>
        <taxon>Pseudomonadati</taxon>
        <taxon>Pseudomonadota</taxon>
        <taxon>Gammaproteobacteria</taxon>
        <taxon>Vibrionales</taxon>
        <taxon>Vibrionaceae</taxon>
        <taxon>Photobacterium</taxon>
    </lineage>
</organism>
<sequence>MKKKLITLFISAVFYCQNSVAGIPVTVVADVPTQLNQIQNYAQMLKEYAMLADQLTQMKAQFIQMEKEYSSLTGSRNLGDILNSPEFKQYLPDDWQDIYSNIRNNGYDGLSNAAKSLRDASKVFDTCSYINNPTEKRICEAQSIQAAQDQTFANDAYKKSTGRVQQIESLMTEINRTSDPKAIAELSARIQAEQALIQNEQTKLAMYQESSKAEKQLLEQQKREAAIKSFTSSNYIQVPPMEFN</sequence>
<keyword evidence="2" id="KW-0732">Signal</keyword>
<protein>
    <submittedName>
        <fullName evidence="3">P-type DNA transfer protein VirB5</fullName>
    </submittedName>
</protein>
<dbReference type="CDD" id="cd14262">
    <property type="entry name" value="VirB5_like"/>
    <property type="match status" value="1"/>
</dbReference>
<name>A0AAW4ZZI6_PHOPO</name>
<feature type="chain" id="PRO_5043531830" evidence="2">
    <location>
        <begin position="22"/>
        <end position="244"/>
    </location>
</feature>
<evidence type="ECO:0000256" key="1">
    <source>
        <dbReference type="SAM" id="Coils"/>
    </source>
</evidence>
<dbReference type="EMBL" id="WMCP01000033">
    <property type="protein sequence ID" value="MCF2303815.1"/>
    <property type="molecule type" value="Genomic_DNA"/>
</dbReference>
<gene>
    <name evidence="3" type="primary">virB5</name>
    <name evidence="3" type="ORF">GLP33_19025</name>
</gene>
<dbReference type="AlphaFoldDB" id="A0AAW4ZZI6"/>
<dbReference type="GeneID" id="69966436"/>
<accession>A0AAW4ZZI6</accession>
<dbReference type="NCBIfam" id="TIGR02791">
    <property type="entry name" value="VirB5"/>
    <property type="match status" value="1"/>
</dbReference>
<feature type="coiled-coil region" evidence="1">
    <location>
        <begin position="41"/>
        <end position="68"/>
    </location>
</feature>
<evidence type="ECO:0000313" key="3">
    <source>
        <dbReference type="EMBL" id="MCF2303815.1"/>
    </source>
</evidence>
<dbReference type="InterPro" id="IPR023220">
    <property type="entry name" value="T4SS_VirB5-domain"/>
</dbReference>
<dbReference type="RefSeq" id="WP_065208656.1">
    <property type="nucleotide sequence ID" value="NZ_LZFG01000059.1"/>
</dbReference>
<dbReference type="Pfam" id="PF07996">
    <property type="entry name" value="T4SS"/>
    <property type="match status" value="1"/>
</dbReference>
<dbReference type="SUPFAM" id="SSF101082">
    <property type="entry name" value="Typo IV secretion system protein TraC"/>
    <property type="match status" value="1"/>
</dbReference>
<feature type="signal peptide" evidence="2">
    <location>
        <begin position="1"/>
        <end position="21"/>
    </location>
</feature>
<dbReference type="Proteomes" id="UP000813876">
    <property type="component" value="Unassembled WGS sequence"/>
</dbReference>
<evidence type="ECO:0000256" key="2">
    <source>
        <dbReference type="SAM" id="SignalP"/>
    </source>
</evidence>
<dbReference type="Gene3D" id="1.20.58.430">
    <property type="entry name" value="Type IV secretion system, VirB5-domain"/>
    <property type="match status" value="1"/>
</dbReference>
<evidence type="ECO:0000313" key="4">
    <source>
        <dbReference type="Proteomes" id="UP000813876"/>
    </source>
</evidence>
<keyword evidence="1" id="KW-0175">Coiled coil</keyword>
<comment type="caution">
    <text evidence="3">The sequence shown here is derived from an EMBL/GenBank/DDBJ whole genome shotgun (WGS) entry which is preliminary data.</text>
</comment>
<dbReference type="InterPro" id="IPR014158">
    <property type="entry name" value="T4SS_VirB5"/>
</dbReference>
<reference evidence="3" key="1">
    <citation type="submission" date="2019-11" db="EMBL/GenBank/DDBJ databases">
        <title>Comparative genomics of photobacteria reveal adaptation to distinct habitats.</title>
        <authorList>
            <person name="Fuertes-Perez S."/>
            <person name="Hilgarth M."/>
            <person name="Vogel R.F."/>
        </authorList>
    </citation>
    <scope>NUCLEOTIDE SEQUENCE</scope>
    <source>
        <strain evidence="3">TMW2.2145</strain>
    </source>
</reference>